<evidence type="ECO:0000313" key="2">
    <source>
        <dbReference type="Proteomes" id="UP001058074"/>
    </source>
</evidence>
<proteinExistence type="predicted"/>
<accession>A0ACB5RC84</accession>
<comment type="caution">
    <text evidence="1">The sequence shown here is derived from an EMBL/GenBank/DDBJ whole genome shotgun (WGS) entry which is preliminary data.</text>
</comment>
<sequence length="161" mass="17318">MELSNRISRTKKLTVSGIVIALYVVIMIVTQSFAFGAIQIRIATTLYALAYLCPFLVLPLGLSNVLSNLLLGGLGIFDIIGGGLVGIITSLLVYGIRKYKLNAYLMTLPIIFVPGLIVPIWLSILLNIPYIPLACSLCLGQVVPAVLGTFLVKALNTRIGE</sequence>
<reference evidence="1" key="1">
    <citation type="journal article" date="2025" name="Int. J. Syst. Evol. Microbiol.">
        <title>Inconstantimicrobium mannanitabidum sp. nov., a novel member of the family Clostridiaceae isolated from anoxic soil under the treatment of reductive soil disinfestation.</title>
        <authorList>
            <person name="Ueki A."/>
            <person name="Tonouchi A."/>
            <person name="Honma S."/>
            <person name="Kaku N."/>
            <person name="Ueki K."/>
        </authorList>
    </citation>
    <scope>NUCLEOTIDE SEQUENCE</scope>
    <source>
        <strain evidence="1">TW13</strain>
    </source>
</reference>
<evidence type="ECO:0000313" key="1">
    <source>
        <dbReference type="EMBL" id="GKX66681.1"/>
    </source>
</evidence>
<keyword evidence="2" id="KW-1185">Reference proteome</keyword>
<dbReference type="Proteomes" id="UP001058074">
    <property type="component" value="Unassembled WGS sequence"/>
</dbReference>
<organism evidence="1 2">
    <name type="scientific">Inconstantimicrobium mannanitabidum</name>
    <dbReference type="NCBI Taxonomy" id="1604901"/>
    <lineage>
        <taxon>Bacteria</taxon>
        <taxon>Bacillati</taxon>
        <taxon>Bacillota</taxon>
        <taxon>Clostridia</taxon>
        <taxon>Eubacteriales</taxon>
        <taxon>Clostridiaceae</taxon>
        <taxon>Inconstantimicrobium</taxon>
    </lineage>
</organism>
<dbReference type="EMBL" id="BROD01000001">
    <property type="protein sequence ID" value="GKX66681.1"/>
    <property type="molecule type" value="Genomic_DNA"/>
</dbReference>
<name>A0ACB5RC84_9CLOT</name>
<protein>
    <submittedName>
        <fullName evidence="1">Uncharacterized protein</fullName>
    </submittedName>
</protein>
<gene>
    <name evidence="1" type="ORF">rsdtw13_19390</name>
</gene>